<sequence>MSTYEEVRPIENAKGTALLIFYAMFTGFSNMWIVQSPTVSNRASTSLHFRSMCFFFFLFPLWKEFSQRSRQAHPRQRNHEKGKKGKRPKTLPRQKGIDHQELQKALASPATKPYLIQSTISV</sequence>
<reference evidence="3" key="1">
    <citation type="submission" date="2020-05" db="EMBL/GenBank/DDBJ databases">
        <title>WGS assembly of Panicum virgatum.</title>
        <authorList>
            <person name="Lovell J.T."/>
            <person name="Jenkins J."/>
            <person name="Shu S."/>
            <person name="Juenger T.E."/>
            <person name="Schmutz J."/>
        </authorList>
    </citation>
    <scope>NUCLEOTIDE SEQUENCE</scope>
    <source>
        <strain evidence="3">AP13</strain>
    </source>
</reference>
<dbReference type="AlphaFoldDB" id="A0A8T0XHI5"/>
<evidence type="ECO:0000256" key="1">
    <source>
        <dbReference type="SAM" id="MobiDB-lite"/>
    </source>
</evidence>
<feature type="region of interest" description="Disordered" evidence="1">
    <location>
        <begin position="69"/>
        <end position="106"/>
    </location>
</feature>
<proteinExistence type="predicted"/>
<comment type="caution">
    <text evidence="3">The sequence shown here is derived from an EMBL/GenBank/DDBJ whole genome shotgun (WGS) entry which is preliminary data.</text>
</comment>
<keyword evidence="2" id="KW-0812">Transmembrane</keyword>
<evidence type="ECO:0000313" key="4">
    <source>
        <dbReference type="Proteomes" id="UP000823388"/>
    </source>
</evidence>
<dbReference type="EMBL" id="CM029037">
    <property type="protein sequence ID" value="KAG2658797.1"/>
    <property type="molecule type" value="Genomic_DNA"/>
</dbReference>
<feature type="transmembrane region" description="Helical" evidence="2">
    <location>
        <begin position="12"/>
        <end position="33"/>
    </location>
</feature>
<evidence type="ECO:0000313" key="3">
    <source>
        <dbReference type="EMBL" id="KAG2658797.1"/>
    </source>
</evidence>
<keyword evidence="4" id="KW-1185">Reference proteome</keyword>
<organism evidence="3 4">
    <name type="scientific">Panicum virgatum</name>
    <name type="common">Blackwell switchgrass</name>
    <dbReference type="NCBI Taxonomy" id="38727"/>
    <lineage>
        <taxon>Eukaryota</taxon>
        <taxon>Viridiplantae</taxon>
        <taxon>Streptophyta</taxon>
        <taxon>Embryophyta</taxon>
        <taxon>Tracheophyta</taxon>
        <taxon>Spermatophyta</taxon>
        <taxon>Magnoliopsida</taxon>
        <taxon>Liliopsida</taxon>
        <taxon>Poales</taxon>
        <taxon>Poaceae</taxon>
        <taxon>PACMAD clade</taxon>
        <taxon>Panicoideae</taxon>
        <taxon>Panicodae</taxon>
        <taxon>Paniceae</taxon>
        <taxon>Panicinae</taxon>
        <taxon>Panicum</taxon>
        <taxon>Panicum sect. Hiantes</taxon>
    </lineage>
</organism>
<protein>
    <submittedName>
        <fullName evidence="3">Uncharacterized protein</fullName>
    </submittedName>
</protein>
<accession>A0A8T0XHI5</accession>
<dbReference type="Proteomes" id="UP000823388">
    <property type="component" value="Chromosome 1K"/>
</dbReference>
<keyword evidence="2" id="KW-0472">Membrane</keyword>
<keyword evidence="2" id="KW-1133">Transmembrane helix</keyword>
<name>A0A8T0XHI5_PANVG</name>
<feature type="compositionally biased region" description="Basic residues" evidence="1">
    <location>
        <begin position="70"/>
        <end position="92"/>
    </location>
</feature>
<evidence type="ECO:0000256" key="2">
    <source>
        <dbReference type="SAM" id="Phobius"/>
    </source>
</evidence>
<gene>
    <name evidence="3" type="ORF">PVAP13_1KG309605</name>
</gene>